<reference evidence="1" key="1">
    <citation type="submission" date="2014-11" db="EMBL/GenBank/DDBJ databases">
        <authorList>
            <person name="Amaro Gonzalez C."/>
        </authorList>
    </citation>
    <scope>NUCLEOTIDE SEQUENCE</scope>
</reference>
<dbReference type="AlphaFoldDB" id="A0A0E9WZ43"/>
<evidence type="ECO:0000313" key="1">
    <source>
        <dbReference type="EMBL" id="JAH95629.1"/>
    </source>
</evidence>
<sequence>MKTLHIAVIIRSKPDNNPVGGNTSYSLSPPPCPNAMQGKETFFCHSKVKEKKATGNGSVSTPSKTCIECIKLCFVLIFHDIYEDCIPSK</sequence>
<reference evidence="1" key="2">
    <citation type="journal article" date="2015" name="Fish Shellfish Immunol.">
        <title>Early steps in the European eel (Anguilla anguilla)-Vibrio vulnificus interaction in the gills: Role of the RtxA13 toxin.</title>
        <authorList>
            <person name="Callol A."/>
            <person name="Pajuelo D."/>
            <person name="Ebbesson L."/>
            <person name="Teles M."/>
            <person name="MacKenzie S."/>
            <person name="Amaro C."/>
        </authorList>
    </citation>
    <scope>NUCLEOTIDE SEQUENCE</scope>
</reference>
<protein>
    <submittedName>
        <fullName evidence="1">Uncharacterized protein</fullName>
    </submittedName>
</protein>
<name>A0A0E9WZ43_ANGAN</name>
<proteinExistence type="predicted"/>
<organism evidence="1">
    <name type="scientific">Anguilla anguilla</name>
    <name type="common">European freshwater eel</name>
    <name type="synonym">Muraena anguilla</name>
    <dbReference type="NCBI Taxonomy" id="7936"/>
    <lineage>
        <taxon>Eukaryota</taxon>
        <taxon>Metazoa</taxon>
        <taxon>Chordata</taxon>
        <taxon>Craniata</taxon>
        <taxon>Vertebrata</taxon>
        <taxon>Euteleostomi</taxon>
        <taxon>Actinopterygii</taxon>
        <taxon>Neopterygii</taxon>
        <taxon>Teleostei</taxon>
        <taxon>Anguilliformes</taxon>
        <taxon>Anguillidae</taxon>
        <taxon>Anguilla</taxon>
    </lineage>
</organism>
<accession>A0A0E9WZ43</accession>
<dbReference type="EMBL" id="GBXM01012948">
    <property type="protein sequence ID" value="JAH95629.1"/>
    <property type="molecule type" value="Transcribed_RNA"/>
</dbReference>